<reference evidence="2 3" key="1">
    <citation type="submission" date="2015-05" db="EMBL/GenBank/DDBJ databases">
        <title>A genomic and transcriptomic approach to investigate the blue pigment phenotype in Pseudomonas fluorescens.</title>
        <authorList>
            <person name="Andreani N.A."/>
            <person name="Cardazzo B."/>
        </authorList>
    </citation>
    <scope>NUCLEOTIDE SEQUENCE [LARGE SCALE GENOMIC DNA]</scope>
    <source>
        <strain evidence="2 3">Ps_22</strain>
    </source>
</reference>
<proteinExistence type="predicted"/>
<organism evidence="2 3">
    <name type="scientific">Pseudomonas fluorescens</name>
    <dbReference type="NCBI Taxonomy" id="294"/>
    <lineage>
        <taxon>Bacteria</taxon>
        <taxon>Pseudomonadati</taxon>
        <taxon>Pseudomonadota</taxon>
        <taxon>Gammaproteobacteria</taxon>
        <taxon>Pseudomonadales</taxon>
        <taxon>Pseudomonadaceae</taxon>
        <taxon>Pseudomonas</taxon>
    </lineage>
</organism>
<accession>A0A120G7T6</accession>
<dbReference type="AlphaFoldDB" id="A0A120G7T6"/>
<sequence length="133" mass="13799">MPRNPASLVYCQPSGDMSCQTCVVSQSLAMSHRVSTSLSRKACSSALRLAGAACSRRCQSGLPLNSSASHHTVPDSIAARSVSDIAGMIVRNRPRALVVNSLRRRGLIASTKAGSTTSTAAKAMPGTATALNR</sequence>
<name>A0A120G7T6_PSEFL</name>
<evidence type="ECO:0000256" key="1">
    <source>
        <dbReference type="SAM" id="MobiDB-lite"/>
    </source>
</evidence>
<feature type="region of interest" description="Disordered" evidence="1">
    <location>
        <begin position="113"/>
        <end position="133"/>
    </location>
</feature>
<protein>
    <submittedName>
        <fullName evidence="2">Uncharacterized protein</fullName>
    </submittedName>
</protein>
<comment type="caution">
    <text evidence="2">The sequence shown here is derived from an EMBL/GenBank/DDBJ whole genome shotgun (WGS) entry which is preliminary data.</text>
</comment>
<evidence type="ECO:0000313" key="3">
    <source>
        <dbReference type="Proteomes" id="UP000061348"/>
    </source>
</evidence>
<gene>
    <name evidence="2" type="ORF">PFLmoz3_02455</name>
</gene>
<dbReference type="EMBL" id="LCYA01000066">
    <property type="protein sequence ID" value="KWV87761.1"/>
    <property type="molecule type" value="Genomic_DNA"/>
</dbReference>
<evidence type="ECO:0000313" key="2">
    <source>
        <dbReference type="EMBL" id="KWV87761.1"/>
    </source>
</evidence>
<dbReference type="Proteomes" id="UP000061348">
    <property type="component" value="Unassembled WGS sequence"/>
</dbReference>
<feature type="compositionally biased region" description="Low complexity" evidence="1">
    <location>
        <begin position="113"/>
        <end position="123"/>
    </location>
</feature>